<accession>A0A8J7WJM5</accession>
<evidence type="ECO:0000313" key="2">
    <source>
        <dbReference type="EMBL" id="MBS0126533.1"/>
    </source>
</evidence>
<comment type="subcellular location">
    <subcellularLocation>
        <location evidence="1">Cell envelope</location>
    </subcellularLocation>
</comment>
<evidence type="ECO:0000256" key="1">
    <source>
        <dbReference type="ARBA" id="ARBA00004196"/>
    </source>
</evidence>
<dbReference type="PANTHER" id="PTHR30386">
    <property type="entry name" value="MEMBRANE FUSION SUBUNIT OF EMRAB-TOLC MULTIDRUG EFFLUX PUMP"/>
    <property type="match status" value="1"/>
</dbReference>
<sequence length="388" mass="42634">MRFTRLFIGIIVVMVALWIIVGEQMAGASGDAVVNARVVVIRANTAGSVDMPERVLGSRVEVGEVLATVDDPLVDVIRLNDLRMERAFLNAELERIGMLVADTRAILEAQQARGEIFHARRLQEIRTRLLHARARLDLLESRVGIDAVEQRVTDAVDPEQDRLPAEPVLYDLALDHARERVAVLEIALAAAEAGVFLGDGYNDSPNAQQYSVVLEGEIAGLNAALAETRARAAVVDQRIEREEVRVNALRGGQIASPVTGFLWTVLQADGVTVQRGDPLLTVVDCRSVMVTLPVSENVYNRLKIGQEARVRLNGSDRVYDAAISRLAGSGAATIYQHLAVAPSQQHLERYDVTLNVPELNDPQNDGCLVGRTGRAFFEARPLDWLRRF</sequence>
<dbReference type="Gene3D" id="2.40.30.170">
    <property type="match status" value="1"/>
</dbReference>
<organism evidence="2 3">
    <name type="scientific">Thetidibacter halocola</name>
    <dbReference type="NCBI Taxonomy" id="2827239"/>
    <lineage>
        <taxon>Bacteria</taxon>
        <taxon>Pseudomonadati</taxon>
        <taxon>Pseudomonadota</taxon>
        <taxon>Alphaproteobacteria</taxon>
        <taxon>Rhodobacterales</taxon>
        <taxon>Roseobacteraceae</taxon>
        <taxon>Thetidibacter</taxon>
    </lineage>
</organism>
<name>A0A8J7WJM5_9RHOB</name>
<dbReference type="AlphaFoldDB" id="A0A8J7WJM5"/>
<proteinExistence type="predicted"/>
<dbReference type="GO" id="GO:0030313">
    <property type="term" value="C:cell envelope"/>
    <property type="evidence" value="ECO:0007669"/>
    <property type="project" value="UniProtKB-SubCell"/>
</dbReference>
<dbReference type="RefSeq" id="WP_212538495.1">
    <property type="nucleotide sequence ID" value="NZ_JAGTUU010000010.1"/>
</dbReference>
<keyword evidence="3" id="KW-1185">Reference proteome</keyword>
<protein>
    <submittedName>
        <fullName evidence="2">HlyD family efflux transporter periplasmic adaptor subunit</fullName>
    </submittedName>
</protein>
<dbReference type="InterPro" id="IPR050739">
    <property type="entry name" value="MFP"/>
</dbReference>
<gene>
    <name evidence="2" type="ORF">KB874_20850</name>
</gene>
<dbReference type="EMBL" id="JAGTUU010000010">
    <property type="protein sequence ID" value="MBS0126533.1"/>
    <property type="molecule type" value="Genomic_DNA"/>
</dbReference>
<dbReference type="PANTHER" id="PTHR30386:SF19">
    <property type="entry name" value="MULTIDRUG EXPORT PROTEIN EMRA-RELATED"/>
    <property type="match status" value="1"/>
</dbReference>
<comment type="caution">
    <text evidence="2">The sequence shown here is derived from an EMBL/GenBank/DDBJ whole genome shotgun (WGS) entry which is preliminary data.</text>
</comment>
<reference evidence="2" key="1">
    <citation type="submission" date="2021-04" db="EMBL/GenBank/DDBJ databases">
        <authorList>
            <person name="Yoon J."/>
        </authorList>
    </citation>
    <scope>NUCLEOTIDE SEQUENCE</scope>
    <source>
        <strain evidence="2">KMU-90</strain>
    </source>
</reference>
<dbReference type="Proteomes" id="UP000681356">
    <property type="component" value="Unassembled WGS sequence"/>
</dbReference>
<evidence type="ECO:0000313" key="3">
    <source>
        <dbReference type="Proteomes" id="UP000681356"/>
    </source>
</evidence>